<evidence type="ECO:0000256" key="8">
    <source>
        <dbReference type="SAM" id="Phobius"/>
    </source>
</evidence>
<evidence type="ECO:0000256" key="3">
    <source>
        <dbReference type="ARBA" id="ARBA00022475"/>
    </source>
</evidence>
<feature type="transmembrane region" description="Helical" evidence="8">
    <location>
        <begin position="272"/>
        <end position="296"/>
    </location>
</feature>
<evidence type="ECO:0000256" key="5">
    <source>
        <dbReference type="ARBA" id="ARBA00022989"/>
    </source>
</evidence>
<dbReference type="InterPro" id="IPR020846">
    <property type="entry name" value="MFS_dom"/>
</dbReference>
<dbReference type="PANTHER" id="PTHR43045:SF2">
    <property type="entry name" value="INNER MEMBRANE METABOLITE TRANSPORT PROTEIN YHJE"/>
    <property type="match status" value="1"/>
</dbReference>
<keyword evidence="4 8" id="KW-0812">Transmembrane</keyword>
<gene>
    <name evidence="10" type="ORF">GCM10009720_21610</name>
</gene>
<evidence type="ECO:0000259" key="9">
    <source>
        <dbReference type="PROSITE" id="PS50850"/>
    </source>
</evidence>
<feature type="transmembrane region" description="Helical" evidence="8">
    <location>
        <begin position="437"/>
        <end position="456"/>
    </location>
</feature>
<feature type="transmembrane region" description="Helical" evidence="8">
    <location>
        <begin position="204"/>
        <end position="223"/>
    </location>
</feature>
<keyword evidence="3" id="KW-1003">Cell membrane</keyword>
<dbReference type="PROSITE" id="PS50850">
    <property type="entry name" value="MFS"/>
    <property type="match status" value="1"/>
</dbReference>
<dbReference type="SUPFAM" id="SSF103473">
    <property type="entry name" value="MFS general substrate transporter"/>
    <property type="match status" value="1"/>
</dbReference>
<keyword evidence="11" id="KW-1185">Reference proteome</keyword>
<evidence type="ECO:0000313" key="11">
    <source>
        <dbReference type="Proteomes" id="UP001501461"/>
    </source>
</evidence>
<dbReference type="InterPro" id="IPR036259">
    <property type="entry name" value="MFS_trans_sf"/>
</dbReference>
<dbReference type="PROSITE" id="PS00216">
    <property type="entry name" value="SUGAR_TRANSPORT_1"/>
    <property type="match status" value="1"/>
</dbReference>
<dbReference type="PANTHER" id="PTHR43045">
    <property type="entry name" value="SHIKIMATE TRANSPORTER"/>
    <property type="match status" value="1"/>
</dbReference>
<keyword evidence="2" id="KW-0813">Transport</keyword>
<feature type="transmembrane region" description="Helical" evidence="8">
    <location>
        <begin position="167"/>
        <end position="192"/>
    </location>
</feature>
<accession>A0ABN2UP55</accession>
<evidence type="ECO:0000256" key="1">
    <source>
        <dbReference type="ARBA" id="ARBA00004651"/>
    </source>
</evidence>
<proteinExistence type="predicted"/>
<protein>
    <submittedName>
        <fullName evidence="10">MHS family MFS transporter</fullName>
    </submittedName>
</protein>
<evidence type="ECO:0000256" key="7">
    <source>
        <dbReference type="SAM" id="MobiDB-lite"/>
    </source>
</evidence>
<comment type="subcellular location">
    <subcellularLocation>
        <location evidence="1">Cell membrane</location>
        <topology evidence="1">Multi-pass membrane protein</topology>
    </subcellularLocation>
</comment>
<dbReference type="Pfam" id="PF00083">
    <property type="entry name" value="Sugar_tr"/>
    <property type="match status" value="1"/>
</dbReference>
<feature type="transmembrane region" description="Helical" evidence="8">
    <location>
        <begin position="41"/>
        <end position="60"/>
    </location>
</feature>
<organism evidence="10 11">
    <name type="scientific">Yaniella flava</name>
    <dbReference type="NCBI Taxonomy" id="287930"/>
    <lineage>
        <taxon>Bacteria</taxon>
        <taxon>Bacillati</taxon>
        <taxon>Actinomycetota</taxon>
        <taxon>Actinomycetes</taxon>
        <taxon>Micrococcales</taxon>
        <taxon>Micrococcaceae</taxon>
        <taxon>Yaniella</taxon>
    </lineage>
</organism>
<dbReference type="InterPro" id="IPR005829">
    <property type="entry name" value="Sugar_transporter_CS"/>
</dbReference>
<name>A0ABN2UP55_9MICC</name>
<feature type="compositionally biased region" description="Polar residues" evidence="7">
    <location>
        <begin position="1"/>
        <end position="21"/>
    </location>
</feature>
<sequence length="483" mass="50839">MGQISSQVANTAQHTPENTKPSMAKVATATTIGTTIEYYDFFVYGTAAALVFPVVFFPALGAAAGLTASFATFAVAFFARPVGAMVFGHYGDRLGRKRALVATLIIMGVATVGIGLLPTPEMLGTFGWLAPTLLVAMRFFQGFAVGGEWAGAALMAAEYAPPKLRGFFASLPMLGPSIAFGLSSTTFLITNITLGEESEAFLTYGWRIPFVLSAVLVIIGLWIRMSLDETPVFREQQAKKKAAEAQAAENNMVPAKEALPLGDAFRKQWKEIFGGGLAFAALFAFFYIGTSFLTSYGTTNLSLGRNEVLIAGIVASFFFAFTTVISGFISDRIGRKRTLVIAAIGGVIWSAVMFPVMNIGTSDDGTGSIFWFTLGVGMTLGVAGLSFGTAGSFLPELFETQYRYTGAGTAYGFAGVFGGAIPPLLAASLIAAFGEGAVGLMLTLVALISALVLFTLRETKGGAMDETVPDDTNVTVTSAQPVN</sequence>
<keyword evidence="5 8" id="KW-1133">Transmembrane helix</keyword>
<feature type="transmembrane region" description="Helical" evidence="8">
    <location>
        <begin position="99"/>
        <end position="119"/>
    </location>
</feature>
<dbReference type="EMBL" id="BAAAMN010000047">
    <property type="protein sequence ID" value="GAA2040864.1"/>
    <property type="molecule type" value="Genomic_DNA"/>
</dbReference>
<reference evidence="10 11" key="1">
    <citation type="journal article" date="2019" name="Int. J. Syst. Evol. Microbiol.">
        <title>The Global Catalogue of Microorganisms (GCM) 10K type strain sequencing project: providing services to taxonomists for standard genome sequencing and annotation.</title>
        <authorList>
            <consortium name="The Broad Institute Genomics Platform"/>
            <consortium name="The Broad Institute Genome Sequencing Center for Infectious Disease"/>
            <person name="Wu L."/>
            <person name="Ma J."/>
        </authorList>
    </citation>
    <scope>NUCLEOTIDE SEQUENCE [LARGE SCALE GENOMIC DNA]</scope>
    <source>
        <strain evidence="10 11">JCM 13595</strain>
    </source>
</reference>
<dbReference type="Gene3D" id="1.20.1250.20">
    <property type="entry name" value="MFS general substrate transporter like domains"/>
    <property type="match status" value="1"/>
</dbReference>
<comment type="caution">
    <text evidence="10">The sequence shown here is derived from an EMBL/GenBank/DDBJ whole genome shotgun (WGS) entry which is preliminary data.</text>
</comment>
<keyword evidence="6 8" id="KW-0472">Membrane</keyword>
<evidence type="ECO:0000256" key="6">
    <source>
        <dbReference type="ARBA" id="ARBA00023136"/>
    </source>
</evidence>
<dbReference type="Proteomes" id="UP001501461">
    <property type="component" value="Unassembled WGS sequence"/>
</dbReference>
<evidence type="ECO:0000256" key="4">
    <source>
        <dbReference type="ARBA" id="ARBA00022692"/>
    </source>
</evidence>
<evidence type="ECO:0000256" key="2">
    <source>
        <dbReference type="ARBA" id="ARBA00022448"/>
    </source>
</evidence>
<dbReference type="InterPro" id="IPR005828">
    <property type="entry name" value="MFS_sugar_transport-like"/>
</dbReference>
<feature type="transmembrane region" description="Helical" evidence="8">
    <location>
        <begin position="66"/>
        <end position="87"/>
    </location>
</feature>
<feature type="transmembrane region" description="Helical" evidence="8">
    <location>
        <begin position="308"/>
        <end position="329"/>
    </location>
</feature>
<feature type="transmembrane region" description="Helical" evidence="8">
    <location>
        <begin position="139"/>
        <end position="160"/>
    </location>
</feature>
<evidence type="ECO:0000313" key="10">
    <source>
        <dbReference type="EMBL" id="GAA2040864.1"/>
    </source>
</evidence>
<feature type="region of interest" description="Disordered" evidence="7">
    <location>
        <begin position="1"/>
        <end position="22"/>
    </location>
</feature>
<feature type="transmembrane region" description="Helical" evidence="8">
    <location>
        <begin position="338"/>
        <end position="357"/>
    </location>
</feature>
<feature type="transmembrane region" description="Helical" evidence="8">
    <location>
        <begin position="410"/>
        <end position="431"/>
    </location>
</feature>
<dbReference type="RefSeq" id="WP_343958502.1">
    <property type="nucleotide sequence ID" value="NZ_BAAAMN010000047.1"/>
</dbReference>
<feature type="domain" description="Major facilitator superfamily (MFS) profile" evidence="9">
    <location>
        <begin position="26"/>
        <end position="461"/>
    </location>
</feature>
<feature type="transmembrane region" description="Helical" evidence="8">
    <location>
        <begin position="369"/>
        <end position="398"/>
    </location>
</feature>